<reference evidence="1 2" key="1">
    <citation type="submission" date="2007-06" db="EMBL/GenBank/DDBJ databases">
        <authorList>
            <person name="Shimkets L."/>
            <person name="Ferriera S."/>
            <person name="Johnson J."/>
            <person name="Kravitz S."/>
            <person name="Beeson K."/>
            <person name="Sutton G."/>
            <person name="Rogers Y.-H."/>
            <person name="Friedman R."/>
            <person name="Frazier M."/>
            <person name="Venter J.C."/>
        </authorList>
    </citation>
    <scope>NUCLEOTIDE SEQUENCE [LARGE SCALE GENOMIC DNA]</scope>
    <source>
        <strain evidence="1 2">SIR-1</strain>
    </source>
</reference>
<dbReference type="InterPro" id="IPR036513">
    <property type="entry name" value="STAS_dom_sf"/>
</dbReference>
<dbReference type="Pfam" id="PF11964">
    <property type="entry name" value="SpoIIAA-like"/>
    <property type="match status" value="1"/>
</dbReference>
<keyword evidence="2" id="KW-1185">Reference proteome</keyword>
<accession>A6G0W9</accession>
<protein>
    <recommendedName>
        <fullName evidence="3">STAS/SEC14 domain-containing protein</fullName>
    </recommendedName>
</protein>
<dbReference type="EMBL" id="ABCS01000010">
    <property type="protein sequence ID" value="EDM80507.1"/>
    <property type="molecule type" value="Genomic_DNA"/>
</dbReference>
<evidence type="ECO:0008006" key="3">
    <source>
        <dbReference type="Google" id="ProtNLM"/>
    </source>
</evidence>
<name>A6G0W9_9BACT</name>
<organism evidence="1 2">
    <name type="scientific">Plesiocystis pacifica SIR-1</name>
    <dbReference type="NCBI Taxonomy" id="391625"/>
    <lineage>
        <taxon>Bacteria</taxon>
        <taxon>Pseudomonadati</taxon>
        <taxon>Myxococcota</taxon>
        <taxon>Polyangia</taxon>
        <taxon>Nannocystales</taxon>
        <taxon>Nannocystaceae</taxon>
        <taxon>Plesiocystis</taxon>
    </lineage>
</organism>
<proteinExistence type="predicted"/>
<gene>
    <name evidence="1" type="ORF">PPSIR1_41889</name>
</gene>
<evidence type="ECO:0000313" key="2">
    <source>
        <dbReference type="Proteomes" id="UP000005801"/>
    </source>
</evidence>
<sequence>MKHQVALDDQGVVCVRVIGPSTPAEVTAVGDAMLVAFAQSSPCLVLIDLGQAKLNIDRGTREALQPYASRLVWDRMAVFGVSHFNRMMFRIVLTVLGMAGKARFFDTEQGARAWLQEAPAQSA</sequence>
<dbReference type="Gene3D" id="3.40.50.10600">
    <property type="entry name" value="SpoIIaa-like domains"/>
    <property type="match status" value="1"/>
</dbReference>
<dbReference type="InterPro" id="IPR038396">
    <property type="entry name" value="SpoIIAA-like_sf"/>
</dbReference>
<dbReference type="AlphaFoldDB" id="A6G0W9"/>
<dbReference type="STRING" id="391625.PPSIR1_41889"/>
<comment type="caution">
    <text evidence="1">The sequence shown here is derived from an EMBL/GenBank/DDBJ whole genome shotgun (WGS) entry which is preliminary data.</text>
</comment>
<dbReference type="Proteomes" id="UP000005801">
    <property type="component" value="Unassembled WGS sequence"/>
</dbReference>
<dbReference type="InterPro" id="IPR021866">
    <property type="entry name" value="SpoIIAA-like"/>
</dbReference>
<evidence type="ECO:0000313" key="1">
    <source>
        <dbReference type="EMBL" id="EDM80507.1"/>
    </source>
</evidence>
<dbReference type="SUPFAM" id="SSF52091">
    <property type="entry name" value="SpoIIaa-like"/>
    <property type="match status" value="1"/>
</dbReference>